<dbReference type="OrthoDB" id="2401469at2759"/>
<proteinExistence type="predicted"/>
<organism evidence="1 2">
    <name type="scientific">Gigaspora rosea</name>
    <dbReference type="NCBI Taxonomy" id="44941"/>
    <lineage>
        <taxon>Eukaryota</taxon>
        <taxon>Fungi</taxon>
        <taxon>Fungi incertae sedis</taxon>
        <taxon>Mucoromycota</taxon>
        <taxon>Glomeromycotina</taxon>
        <taxon>Glomeromycetes</taxon>
        <taxon>Diversisporales</taxon>
        <taxon>Gigasporaceae</taxon>
        <taxon>Gigaspora</taxon>
    </lineage>
</organism>
<sequence length="102" mass="12619">HYSADQIYEAAVKETYTYCKDNNLYWVWLYLWVEWYCSTKWLHWARSTKKEISVLKTTMIVKSYWRLIKHNYLHKFNKPCVYLLIWILVEQLFHDISSKCNS</sequence>
<dbReference type="STRING" id="44941.A0A397U357"/>
<dbReference type="EMBL" id="QKWP01002476">
    <property type="protein sequence ID" value="RIB03209.1"/>
    <property type="molecule type" value="Genomic_DNA"/>
</dbReference>
<reference evidence="1 2" key="1">
    <citation type="submission" date="2018-06" db="EMBL/GenBank/DDBJ databases">
        <title>Comparative genomics reveals the genomic features of Rhizophagus irregularis, R. cerebriforme, R. diaphanum and Gigaspora rosea, and their symbiotic lifestyle signature.</title>
        <authorList>
            <person name="Morin E."/>
            <person name="San Clemente H."/>
            <person name="Chen E.C.H."/>
            <person name="De La Providencia I."/>
            <person name="Hainaut M."/>
            <person name="Kuo A."/>
            <person name="Kohler A."/>
            <person name="Murat C."/>
            <person name="Tang N."/>
            <person name="Roy S."/>
            <person name="Loubradou J."/>
            <person name="Henrissat B."/>
            <person name="Grigoriev I.V."/>
            <person name="Corradi N."/>
            <person name="Roux C."/>
            <person name="Martin F.M."/>
        </authorList>
    </citation>
    <scope>NUCLEOTIDE SEQUENCE [LARGE SCALE GENOMIC DNA]</scope>
    <source>
        <strain evidence="1 2">DAOM 194757</strain>
    </source>
</reference>
<name>A0A397U357_9GLOM</name>
<evidence type="ECO:0000313" key="1">
    <source>
        <dbReference type="EMBL" id="RIB03209.1"/>
    </source>
</evidence>
<keyword evidence="2" id="KW-1185">Reference proteome</keyword>
<dbReference type="Proteomes" id="UP000266673">
    <property type="component" value="Unassembled WGS sequence"/>
</dbReference>
<dbReference type="AlphaFoldDB" id="A0A397U357"/>
<evidence type="ECO:0000313" key="2">
    <source>
        <dbReference type="Proteomes" id="UP000266673"/>
    </source>
</evidence>
<comment type="caution">
    <text evidence="1">The sequence shown here is derived from an EMBL/GenBank/DDBJ whole genome shotgun (WGS) entry which is preliminary data.</text>
</comment>
<accession>A0A397U357</accession>
<feature type="non-terminal residue" evidence="1">
    <location>
        <position position="1"/>
    </location>
</feature>
<gene>
    <name evidence="1" type="ORF">C2G38_1990259</name>
</gene>
<protein>
    <submittedName>
        <fullName evidence="1">Uncharacterized protein</fullName>
    </submittedName>
</protein>